<dbReference type="Pfam" id="PF12833">
    <property type="entry name" value="HTH_18"/>
    <property type="match status" value="1"/>
</dbReference>
<organism evidence="6 7">
    <name type="scientific">Butyrivibrio fibrisolvens</name>
    <dbReference type="NCBI Taxonomy" id="831"/>
    <lineage>
        <taxon>Bacteria</taxon>
        <taxon>Bacillati</taxon>
        <taxon>Bacillota</taxon>
        <taxon>Clostridia</taxon>
        <taxon>Lachnospirales</taxon>
        <taxon>Lachnospiraceae</taxon>
        <taxon>Butyrivibrio</taxon>
    </lineage>
</organism>
<protein>
    <submittedName>
        <fullName evidence="6">AraC-type DNA-binding protein</fullName>
    </submittedName>
</protein>
<evidence type="ECO:0000256" key="3">
    <source>
        <dbReference type="ARBA" id="ARBA00023163"/>
    </source>
</evidence>
<evidence type="ECO:0000256" key="1">
    <source>
        <dbReference type="ARBA" id="ARBA00023015"/>
    </source>
</evidence>
<dbReference type="PANTHER" id="PTHR43280">
    <property type="entry name" value="ARAC-FAMILY TRANSCRIPTIONAL REGULATOR"/>
    <property type="match status" value="1"/>
</dbReference>
<dbReference type="PANTHER" id="PTHR43280:SF2">
    <property type="entry name" value="HTH-TYPE TRANSCRIPTIONAL REGULATOR EXSA"/>
    <property type="match status" value="1"/>
</dbReference>
<dbReference type="SMART" id="SM00342">
    <property type="entry name" value="HTH_ARAC"/>
    <property type="match status" value="1"/>
</dbReference>
<name>A0A1H9LYT2_BUTFI</name>
<keyword evidence="4" id="KW-0812">Transmembrane</keyword>
<dbReference type="InterPro" id="IPR018060">
    <property type="entry name" value="HTH_AraC"/>
</dbReference>
<dbReference type="GO" id="GO:0043565">
    <property type="term" value="F:sequence-specific DNA binding"/>
    <property type="evidence" value="ECO:0007669"/>
    <property type="project" value="InterPro"/>
</dbReference>
<dbReference type="RefSeq" id="WP_177174859.1">
    <property type="nucleotide sequence ID" value="NZ_FOGJ01000002.1"/>
</dbReference>
<gene>
    <name evidence="6" type="ORF">SAMN04487884_102242</name>
</gene>
<feature type="domain" description="HTH araC/xylS-type" evidence="5">
    <location>
        <begin position="658"/>
        <end position="756"/>
    </location>
</feature>
<dbReference type="PROSITE" id="PS01124">
    <property type="entry name" value="HTH_ARAC_FAMILY_2"/>
    <property type="match status" value="1"/>
</dbReference>
<dbReference type="EMBL" id="FOGJ01000002">
    <property type="protein sequence ID" value="SER16580.1"/>
    <property type="molecule type" value="Genomic_DNA"/>
</dbReference>
<evidence type="ECO:0000313" key="6">
    <source>
        <dbReference type="EMBL" id="SER16580.1"/>
    </source>
</evidence>
<dbReference type="AlphaFoldDB" id="A0A1H9LYT2"/>
<dbReference type="InterPro" id="IPR009057">
    <property type="entry name" value="Homeodomain-like_sf"/>
</dbReference>
<sequence>MKKRGSIFGGSIFRSIMCSYLVICGIILVGSMAVHFYNYKVISDNIESIAKQRTQITAVSIDKEFAQLITSLRNIASDRDLVRSLDMSQQEMGADIHELAQLRQLLLDNMHRSTIKEAFIYYNDTDSIITETTRLWNSQVIDSYISSLGMTTDEFDKIMDFPGITGGSIFADGRIWVMFNVYDDHYKKKAVIGFECLVSEIVPYEADGSVTALYDGDGSVYVTDCAGANLSEDTGELTEDVLEKDGYYYVGTQLSTLPWRVFVGEQKNSLYRSITIFWIILEIEIIGAVLIMIYMSAKSATRLWKPLQELLDVIQEKDDAGFMKTFREVNNKVSKIMTENSLMQRNVSKLKPYMNENRIRRILDGDITSEEATSKVFSEYTGLKEGGYWSMVLVRPQKDKKGALLKEKGALSVESADKDIMSFTLKNIIDELTGSDECRVYKYGNDYIVFTPLPGNEIPDREDKINFEKKLERMRSFYDQTMGEPIYILLGEIYNSFKNVREIYLNIRSELDYRIFWRDAGSSQSIWVMETDTSPSEMVDFNEYSDTVRMMMNYIEAGNFKQAYQMMDTYISQTFPHNRRYLKQNIYRMYGLAASLTMSISSRMGKADADFLESLNYEERLMTVTSMEELREISKSIFSSIIDYMESQEKESMPAWMDDVQVYIQEHYTDQGLSVSGIADEYGFTVSHLSRTFKNVIGIGLLEYIQKLRVDKAKELLEEGASVNDAAVGSGYLDAKALTRAFKKYEGTTPGSYRDSKKQ</sequence>
<feature type="transmembrane region" description="Helical" evidence="4">
    <location>
        <begin position="12"/>
        <end position="37"/>
    </location>
</feature>
<dbReference type="PROSITE" id="PS00041">
    <property type="entry name" value="HTH_ARAC_FAMILY_1"/>
    <property type="match status" value="1"/>
</dbReference>
<reference evidence="6 7" key="1">
    <citation type="submission" date="2016-10" db="EMBL/GenBank/DDBJ databases">
        <authorList>
            <person name="de Groot N.N."/>
        </authorList>
    </citation>
    <scope>NUCLEOTIDE SEQUENCE [LARGE SCALE GENOMIC DNA]</scope>
    <source>
        <strain evidence="6 7">AR40</strain>
    </source>
</reference>
<dbReference type="Gene3D" id="1.10.10.60">
    <property type="entry name" value="Homeodomain-like"/>
    <property type="match status" value="2"/>
</dbReference>
<keyword evidence="4" id="KW-1133">Transmembrane helix</keyword>
<keyword evidence="3" id="KW-0804">Transcription</keyword>
<accession>A0A1H9LYT2</accession>
<keyword evidence="4" id="KW-0472">Membrane</keyword>
<evidence type="ECO:0000256" key="4">
    <source>
        <dbReference type="SAM" id="Phobius"/>
    </source>
</evidence>
<dbReference type="Proteomes" id="UP000182584">
    <property type="component" value="Unassembled WGS sequence"/>
</dbReference>
<proteinExistence type="predicted"/>
<dbReference type="SUPFAM" id="SSF46689">
    <property type="entry name" value="Homeodomain-like"/>
    <property type="match status" value="2"/>
</dbReference>
<feature type="transmembrane region" description="Helical" evidence="4">
    <location>
        <begin position="276"/>
        <end position="295"/>
    </location>
</feature>
<evidence type="ECO:0000313" key="7">
    <source>
        <dbReference type="Proteomes" id="UP000182584"/>
    </source>
</evidence>
<keyword evidence="2 6" id="KW-0238">DNA-binding</keyword>
<evidence type="ECO:0000256" key="2">
    <source>
        <dbReference type="ARBA" id="ARBA00023125"/>
    </source>
</evidence>
<dbReference type="InterPro" id="IPR018062">
    <property type="entry name" value="HTH_AraC-typ_CS"/>
</dbReference>
<keyword evidence="1" id="KW-0805">Transcription regulation</keyword>
<evidence type="ECO:0000259" key="5">
    <source>
        <dbReference type="PROSITE" id="PS01124"/>
    </source>
</evidence>
<dbReference type="GO" id="GO:0003700">
    <property type="term" value="F:DNA-binding transcription factor activity"/>
    <property type="evidence" value="ECO:0007669"/>
    <property type="project" value="InterPro"/>
</dbReference>